<comment type="caution">
    <text evidence="2">The sequence shown here is derived from an EMBL/GenBank/DDBJ whole genome shotgun (WGS) entry which is preliminary data.</text>
</comment>
<feature type="compositionally biased region" description="Basic and acidic residues" evidence="1">
    <location>
        <begin position="197"/>
        <end position="212"/>
    </location>
</feature>
<dbReference type="OrthoDB" id="3181351at2759"/>
<accession>A0A5M3MSF8</accession>
<feature type="region of interest" description="Disordered" evidence="1">
    <location>
        <begin position="97"/>
        <end position="220"/>
    </location>
</feature>
<evidence type="ECO:0000313" key="3">
    <source>
        <dbReference type="Proteomes" id="UP000053558"/>
    </source>
</evidence>
<feature type="compositionally biased region" description="Acidic residues" evidence="1">
    <location>
        <begin position="326"/>
        <end position="339"/>
    </location>
</feature>
<dbReference type="GeneID" id="19203103"/>
<feature type="compositionally biased region" description="Acidic residues" evidence="1">
    <location>
        <begin position="162"/>
        <end position="184"/>
    </location>
</feature>
<protein>
    <submittedName>
        <fullName evidence="2">Uncharacterized protein</fullName>
    </submittedName>
</protein>
<sequence>MTTQMNTRASNADKHPGEIHKVLSQQTSSEVALHKKHKKAEQDKKNAAVIRQKEHIATLENKLDKKYAKKFAHAPAAPSRPATASIGRAKHATTVAAAVANDNNNDPADNCDNMARPKASSRPRPKAKKKPGPVSTNVNKDTEAPANVVVKQKPRQKKVTPADEEEIGVDGSDDDEMLIDDDDSPAPKPVVRKRVRKDAAKKASTKADKSNEGEDISEPEEITKVVRRSVAERATFRADVDKRRMVQVENNAAAVTAGKGKPDASTVRSIGFKTDIKKWSVAIAPHGPPASDSNTSRSHSVLTSAKSSTLAAQSTTSKRKQKVPEPEPESATEDNEDFGLLDNNAEDLARERASLRANTGAEEASTDVVLLSSPPPSPPLLPCHHLPREHLSSVEEIATPPEHRFSTPENIPSPDEHHEVLSLKRCRADSTKEGDRNEEELRGQDHDQEDEQDEDIALDSEPESAPVAKSKSRTTDMCDVDIQPAKRLKPASGKAIISKTAKGDKDKKVDSGKDDTTGKRKKKHNTNTLPSHAHKNRRWALIFLLTFLTWLARQKDVWGPSNNKILTALQNIWRAVYNKELPLEQDAIDGAVFTLCKQRATKWCSNFGSTASAVLSLSFAAEEMYAYDDVDANRVEYASGLLIANTFMFENVPEDGSQPSGNFRGPLYAATLATHHAAIRGRVKVPEYDNEECYAPCSAMTLACATAEHACQLAADGQLGDLESVVDNLIAYQASGKQSCPIKKSSTALANFSEANWKWATDLYWAGIASMDDGYLANTFRATGAHTNGGEDKAMDGVALADPRAKLPQNCTSLILLSLLPY</sequence>
<feature type="compositionally biased region" description="Basic and acidic residues" evidence="1">
    <location>
        <begin position="414"/>
        <end position="446"/>
    </location>
</feature>
<dbReference type="Proteomes" id="UP000053558">
    <property type="component" value="Unassembled WGS sequence"/>
</dbReference>
<reference evidence="3" key="1">
    <citation type="journal article" date="2012" name="Science">
        <title>The Paleozoic origin of enzymatic lignin decomposition reconstructed from 31 fungal genomes.</title>
        <authorList>
            <person name="Floudas D."/>
            <person name="Binder M."/>
            <person name="Riley R."/>
            <person name="Barry K."/>
            <person name="Blanchette R.A."/>
            <person name="Henrissat B."/>
            <person name="Martinez A.T."/>
            <person name="Otillar R."/>
            <person name="Spatafora J.W."/>
            <person name="Yadav J.S."/>
            <person name="Aerts A."/>
            <person name="Benoit I."/>
            <person name="Boyd A."/>
            <person name="Carlson A."/>
            <person name="Copeland A."/>
            <person name="Coutinho P.M."/>
            <person name="de Vries R.P."/>
            <person name="Ferreira P."/>
            <person name="Findley K."/>
            <person name="Foster B."/>
            <person name="Gaskell J."/>
            <person name="Glotzer D."/>
            <person name="Gorecki P."/>
            <person name="Heitman J."/>
            <person name="Hesse C."/>
            <person name="Hori C."/>
            <person name="Igarashi K."/>
            <person name="Jurgens J.A."/>
            <person name="Kallen N."/>
            <person name="Kersten P."/>
            <person name="Kohler A."/>
            <person name="Kuees U."/>
            <person name="Kumar T.K.A."/>
            <person name="Kuo A."/>
            <person name="LaButti K."/>
            <person name="Larrondo L.F."/>
            <person name="Lindquist E."/>
            <person name="Ling A."/>
            <person name="Lombard V."/>
            <person name="Lucas S."/>
            <person name="Lundell T."/>
            <person name="Martin R."/>
            <person name="McLaughlin D.J."/>
            <person name="Morgenstern I."/>
            <person name="Morin E."/>
            <person name="Murat C."/>
            <person name="Nagy L.G."/>
            <person name="Nolan M."/>
            <person name="Ohm R.A."/>
            <person name="Patyshakuliyeva A."/>
            <person name="Rokas A."/>
            <person name="Ruiz-Duenas F.J."/>
            <person name="Sabat G."/>
            <person name="Salamov A."/>
            <person name="Samejima M."/>
            <person name="Schmutz J."/>
            <person name="Slot J.C."/>
            <person name="St John F."/>
            <person name="Stenlid J."/>
            <person name="Sun H."/>
            <person name="Sun S."/>
            <person name="Syed K."/>
            <person name="Tsang A."/>
            <person name="Wiebenga A."/>
            <person name="Young D."/>
            <person name="Pisabarro A."/>
            <person name="Eastwood D.C."/>
            <person name="Martin F."/>
            <person name="Cullen D."/>
            <person name="Grigoriev I.V."/>
            <person name="Hibbett D.S."/>
        </authorList>
    </citation>
    <scope>NUCLEOTIDE SEQUENCE [LARGE SCALE GENOMIC DNA]</scope>
    <source>
        <strain evidence="3">RWD-64-598 SS2</strain>
    </source>
</reference>
<name>A0A5M3MSF8_CONPW</name>
<evidence type="ECO:0000313" key="2">
    <source>
        <dbReference type="EMBL" id="EIW82030.1"/>
    </source>
</evidence>
<feature type="region of interest" description="Disordered" evidence="1">
    <location>
        <begin position="283"/>
        <end position="531"/>
    </location>
</feature>
<dbReference type="AlphaFoldDB" id="A0A5M3MSF8"/>
<feature type="compositionally biased region" description="Acidic residues" evidence="1">
    <location>
        <begin position="447"/>
        <end position="462"/>
    </location>
</feature>
<feature type="compositionally biased region" description="Polar residues" evidence="1">
    <location>
        <begin position="291"/>
        <end position="316"/>
    </location>
</feature>
<dbReference type="EMBL" id="JH711577">
    <property type="protein sequence ID" value="EIW82030.1"/>
    <property type="molecule type" value="Genomic_DNA"/>
</dbReference>
<proteinExistence type="predicted"/>
<dbReference type="OMA" id="QKEHIAT"/>
<feature type="compositionally biased region" description="Basic residues" evidence="1">
    <location>
        <begin position="119"/>
        <end position="131"/>
    </location>
</feature>
<feature type="compositionally biased region" description="Basic and acidic residues" evidence="1">
    <location>
        <begin position="501"/>
        <end position="518"/>
    </location>
</feature>
<evidence type="ECO:0000256" key="1">
    <source>
        <dbReference type="SAM" id="MobiDB-lite"/>
    </source>
</evidence>
<dbReference type="RefSeq" id="XP_007767844.1">
    <property type="nucleotide sequence ID" value="XM_007769654.1"/>
</dbReference>
<organism evidence="2 3">
    <name type="scientific">Coniophora puteana (strain RWD-64-598)</name>
    <name type="common">Brown rot fungus</name>
    <dbReference type="NCBI Taxonomy" id="741705"/>
    <lineage>
        <taxon>Eukaryota</taxon>
        <taxon>Fungi</taxon>
        <taxon>Dikarya</taxon>
        <taxon>Basidiomycota</taxon>
        <taxon>Agaricomycotina</taxon>
        <taxon>Agaricomycetes</taxon>
        <taxon>Agaricomycetidae</taxon>
        <taxon>Boletales</taxon>
        <taxon>Coniophorineae</taxon>
        <taxon>Coniophoraceae</taxon>
        <taxon>Coniophora</taxon>
    </lineage>
</organism>
<keyword evidence="3" id="KW-1185">Reference proteome</keyword>
<feature type="compositionally biased region" description="Low complexity" evidence="1">
    <location>
        <begin position="97"/>
        <end position="118"/>
    </location>
</feature>
<gene>
    <name evidence="2" type="ORF">CONPUDRAFT_152916</name>
</gene>
<dbReference type="KEGG" id="cput:CONPUDRAFT_152916"/>